<feature type="active site" description="Proton acceptor" evidence="1">
    <location>
        <position position="63"/>
    </location>
</feature>
<feature type="transmembrane region" description="Helical" evidence="5">
    <location>
        <begin position="90"/>
        <end position="111"/>
    </location>
</feature>
<keyword evidence="3" id="KW-0067">ATP-binding</keyword>
<dbReference type="GO" id="GO:0016301">
    <property type="term" value="F:kinase activity"/>
    <property type="evidence" value="ECO:0007669"/>
    <property type="project" value="UniProtKB-KW"/>
</dbReference>
<dbReference type="Proteomes" id="UP000228775">
    <property type="component" value="Unassembled WGS sequence"/>
</dbReference>
<keyword evidence="6" id="KW-0808">Transferase</keyword>
<name>A0A2M7AWP2_9BACT</name>
<keyword evidence="6" id="KW-0418">Kinase</keyword>
<feature type="binding site" evidence="2">
    <location>
        <position position="49"/>
    </location>
    <ligand>
        <name>substrate</name>
    </ligand>
</feature>
<dbReference type="Gene3D" id="1.10.3830.10">
    <property type="entry name" value="Diacylglycerol kinase (DAGK) domain"/>
    <property type="match status" value="1"/>
</dbReference>
<feature type="transmembrane region" description="Helical" evidence="5">
    <location>
        <begin position="29"/>
        <end position="46"/>
    </location>
</feature>
<evidence type="ECO:0000313" key="6">
    <source>
        <dbReference type="EMBL" id="PIU74989.1"/>
    </source>
</evidence>
<reference evidence="7" key="1">
    <citation type="submission" date="2017-09" db="EMBL/GenBank/DDBJ databases">
        <title>Depth-based differentiation of microbial function through sediment-hosted aquifers and enrichment of novel symbionts in the deep terrestrial subsurface.</title>
        <authorList>
            <person name="Probst A.J."/>
            <person name="Ladd B."/>
            <person name="Jarett J.K."/>
            <person name="Geller-Mcgrath D.E."/>
            <person name="Sieber C.M.K."/>
            <person name="Emerson J.B."/>
            <person name="Anantharaman K."/>
            <person name="Thomas B.C."/>
            <person name="Malmstrom R."/>
            <person name="Stieglmeier M."/>
            <person name="Klingl A."/>
            <person name="Woyke T."/>
            <person name="Ryan C.M."/>
            <person name="Banfield J.F."/>
        </authorList>
    </citation>
    <scope>NUCLEOTIDE SEQUENCE [LARGE SCALE GENOMIC DNA]</scope>
</reference>
<keyword evidence="5" id="KW-0472">Membrane</keyword>
<dbReference type="InterPro" id="IPR000829">
    <property type="entry name" value="DAGK"/>
</dbReference>
<organism evidence="6 7">
    <name type="scientific">Candidatus Portnoybacteria bacterium CG06_land_8_20_14_3_00_39_12</name>
    <dbReference type="NCBI Taxonomy" id="1974809"/>
    <lineage>
        <taxon>Bacteria</taxon>
        <taxon>Candidatus Portnoyibacteriota</taxon>
    </lineage>
</organism>
<dbReference type="GO" id="GO:0005524">
    <property type="term" value="F:ATP binding"/>
    <property type="evidence" value="ECO:0007669"/>
    <property type="project" value="UniProtKB-KW"/>
</dbReference>
<dbReference type="CDD" id="cd14263">
    <property type="entry name" value="DAGK_IM_like"/>
    <property type="match status" value="1"/>
</dbReference>
<evidence type="ECO:0000256" key="4">
    <source>
        <dbReference type="PIRSR" id="PIRSR600829-4"/>
    </source>
</evidence>
<feature type="binding site" evidence="3">
    <location>
        <position position="22"/>
    </location>
    <ligand>
        <name>ATP</name>
        <dbReference type="ChEBI" id="CHEBI:30616"/>
    </ligand>
</feature>
<feature type="binding site" evidence="2">
    <location>
        <position position="63"/>
    </location>
    <ligand>
        <name>substrate</name>
    </ligand>
</feature>
<evidence type="ECO:0000256" key="3">
    <source>
        <dbReference type="PIRSR" id="PIRSR600829-3"/>
    </source>
</evidence>
<dbReference type="Pfam" id="PF01219">
    <property type="entry name" value="DAGK_prokar"/>
    <property type="match status" value="1"/>
</dbReference>
<feature type="binding site" evidence="3">
    <location>
        <position position="70"/>
    </location>
    <ligand>
        <name>ATP</name>
        <dbReference type="ChEBI" id="CHEBI:30616"/>
    </ligand>
</feature>
<feature type="binding site" evidence="4">
    <location>
        <position position="70"/>
    </location>
    <ligand>
        <name>a divalent metal cation</name>
        <dbReference type="ChEBI" id="CHEBI:60240"/>
    </ligand>
</feature>
<keyword evidence="4" id="KW-0460">Magnesium</keyword>
<keyword evidence="5" id="KW-1133">Transmembrane helix</keyword>
<feature type="binding site" evidence="4">
    <location>
        <position position="22"/>
    </location>
    <ligand>
        <name>a divalent metal cation</name>
        <dbReference type="ChEBI" id="CHEBI:60240"/>
    </ligand>
</feature>
<evidence type="ECO:0000256" key="5">
    <source>
        <dbReference type="SAM" id="Phobius"/>
    </source>
</evidence>
<keyword evidence="3" id="KW-0547">Nucleotide-binding</keyword>
<accession>A0A2M7AWP2</accession>
<sequence>MTSIWHSIYHSFAGLWFALKNEQSFRAQLFLAAVALVLLLILPLVLWERIAILIMIFLVLSLELINTTAEKIIDLFRPEITQHAKMIKDLMAAAVLLASLGALIIGCLIFLPKIVVLF</sequence>
<feature type="binding site" evidence="3">
    <location>
        <begin position="88"/>
        <end position="89"/>
    </location>
    <ligand>
        <name>ATP</name>
        <dbReference type="ChEBI" id="CHEBI:30616"/>
    </ligand>
</feature>
<proteinExistence type="predicted"/>
<comment type="caution">
    <text evidence="6">The sequence shown here is derived from an EMBL/GenBank/DDBJ whole genome shotgun (WGS) entry which is preliminary data.</text>
</comment>
<keyword evidence="5" id="KW-0812">Transmembrane</keyword>
<evidence type="ECO:0000256" key="1">
    <source>
        <dbReference type="PIRSR" id="PIRSR600829-1"/>
    </source>
</evidence>
<comment type="cofactor">
    <cofactor evidence="4">
        <name>Mg(2+)</name>
        <dbReference type="ChEBI" id="CHEBI:18420"/>
    </cofactor>
    <text evidence="4">Mn(2+), Zn(2+), Cd(2+) and Co(2+) support activity to lesser extents.</text>
</comment>
<dbReference type="EMBL" id="PEVY01000067">
    <property type="protein sequence ID" value="PIU74989.1"/>
    <property type="molecule type" value="Genomic_DNA"/>
</dbReference>
<evidence type="ECO:0000313" key="7">
    <source>
        <dbReference type="Proteomes" id="UP000228775"/>
    </source>
</evidence>
<feature type="transmembrane region" description="Helical" evidence="5">
    <location>
        <begin position="52"/>
        <end position="69"/>
    </location>
</feature>
<dbReference type="PANTHER" id="PTHR34299">
    <property type="entry name" value="DIACYLGLYCEROL KINASE"/>
    <property type="match status" value="1"/>
</dbReference>
<dbReference type="PANTHER" id="PTHR34299:SF1">
    <property type="entry name" value="DIACYLGLYCEROL KINASE"/>
    <property type="match status" value="1"/>
</dbReference>
<dbReference type="GO" id="GO:0046872">
    <property type="term" value="F:metal ion binding"/>
    <property type="evidence" value="ECO:0007669"/>
    <property type="project" value="UniProtKB-KW"/>
</dbReference>
<dbReference type="GO" id="GO:0008654">
    <property type="term" value="P:phospholipid biosynthetic process"/>
    <property type="evidence" value="ECO:0007669"/>
    <property type="project" value="InterPro"/>
</dbReference>
<dbReference type="AlphaFoldDB" id="A0A2M7AWP2"/>
<dbReference type="GO" id="GO:0016020">
    <property type="term" value="C:membrane"/>
    <property type="evidence" value="ECO:0007669"/>
    <property type="project" value="InterPro"/>
</dbReference>
<keyword evidence="4" id="KW-0479">Metal-binding</keyword>
<evidence type="ECO:0000256" key="2">
    <source>
        <dbReference type="PIRSR" id="PIRSR600829-2"/>
    </source>
</evidence>
<protein>
    <submittedName>
        <fullName evidence="6">Diacylglycerol kinase</fullName>
    </submittedName>
</protein>
<gene>
    <name evidence="6" type="ORF">COS76_03195</name>
</gene>